<proteinExistence type="predicted"/>
<evidence type="ECO:0000313" key="3">
    <source>
        <dbReference type="Proteomes" id="UP001165586"/>
    </source>
</evidence>
<evidence type="ECO:0000259" key="1">
    <source>
        <dbReference type="Pfam" id="PF01370"/>
    </source>
</evidence>
<dbReference type="Proteomes" id="UP001165586">
    <property type="component" value="Unassembled WGS sequence"/>
</dbReference>
<feature type="domain" description="NAD-dependent epimerase/dehydratase" evidence="1">
    <location>
        <begin position="3"/>
        <end position="213"/>
    </location>
</feature>
<dbReference type="CDD" id="cd05262">
    <property type="entry name" value="SDR_a7"/>
    <property type="match status" value="1"/>
</dbReference>
<comment type="caution">
    <text evidence="2">The sequence shown here is derived from an EMBL/GenBank/DDBJ whole genome shotgun (WGS) entry which is preliminary data.</text>
</comment>
<gene>
    <name evidence="2" type="ORF">N1032_08710</name>
</gene>
<reference evidence="2" key="1">
    <citation type="submission" date="2022-08" db="EMBL/GenBank/DDBJ databases">
        <authorList>
            <person name="Deng Y."/>
            <person name="Han X.-F."/>
            <person name="Zhang Y.-Q."/>
        </authorList>
    </citation>
    <scope>NUCLEOTIDE SEQUENCE</scope>
    <source>
        <strain evidence="2">CPCC 203386</strain>
    </source>
</reference>
<dbReference type="Pfam" id="PF01370">
    <property type="entry name" value="Epimerase"/>
    <property type="match status" value="1"/>
</dbReference>
<dbReference type="InterPro" id="IPR036291">
    <property type="entry name" value="NAD(P)-bd_dom_sf"/>
</dbReference>
<name>A0ABT2H1M8_9MICO</name>
<keyword evidence="3" id="KW-1185">Reference proteome</keyword>
<accession>A0ABT2H1M8</accession>
<dbReference type="PANTHER" id="PTHR48079">
    <property type="entry name" value="PROTEIN YEEZ"/>
    <property type="match status" value="1"/>
</dbReference>
<dbReference type="RefSeq" id="WP_259538639.1">
    <property type="nucleotide sequence ID" value="NZ_JANLCJ010000002.1"/>
</dbReference>
<dbReference type="InterPro" id="IPR051783">
    <property type="entry name" value="NAD(P)-dependent_oxidoreduct"/>
</dbReference>
<sequence>MRVFVTGASGWIGSAVVPELIAAGHQVVGLARSDGAAAAVAASGVDVLRGGLDDLDVLRAGAEGADAVVHLGFKHDFSDMAGAGRTERAVIETFGDVLAGTDRALLFAAGVAGLAPGRVVTERDATPMVGPEAMRGGAEHLALSFADRGVRSVSLRFSPTVHGEGDHGFVSTLAGVARTTGESGYVGDGSNRWPAVHVQDVATLVRLALEKAPAGSVVHGVGEEGIPARHIAEALGRAIGVPAVSVAPDDAAGHFGWIGAFFALDMPASSALTQELLGWTPTHQGLLADIDAGYYRGY</sequence>
<dbReference type="PANTHER" id="PTHR48079:SF6">
    <property type="entry name" value="NAD(P)-BINDING DOMAIN-CONTAINING PROTEIN-RELATED"/>
    <property type="match status" value="1"/>
</dbReference>
<evidence type="ECO:0000313" key="2">
    <source>
        <dbReference type="EMBL" id="MCS5733819.1"/>
    </source>
</evidence>
<dbReference type="EMBL" id="JANLCJ010000002">
    <property type="protein sequence ID" value="MCS5733819.1"/>
    <property type="molecule type" value="Genomic_DNA"/>
</dbReference>
<organism evidence="2 3">
    <name type="scientific">Herbiconiux daphne</name>
    <dbReference type="NCBI Taxonomy" id="2970914"/>
    <lineage>
        <taxon>Bacteria</taxon>
        <taxon>Bacillati</taxon>
        <taxon>Actinomycetota</taxon>
        <taxon>Actinomycetes</taxon>
        <taxon>Micrococcales</taxon>
        <taxon>Microbacteriaceae</taxon>
        <taxon>Herbiconiux</taxon>
    </lineage>
</organism>
<protein>
    <submittedName>
        <fullName evidence="2">SDR family oxidoreductase</fullName>
    </submittedName>
</protein>
<dbReference type="Gene3D" id="3.40.50.720">
    <property type="entry name" value="NAD(P)-binding Rossmann-like Domain"/>
    <property type="match status" value="1"/>
</dbReference>
<dbReference type="SUPFAM" id="SSF51735">
    <property type="entry name" value="NAD(P)-binding Rossmann-fold domains"/>
    <property type="match status" value="1"/>
</dbReference>
<dbReference type="InterPro" id="IPR001509">
    <property type="entry name" value="Epimerase_deHydtase"/>
</dbReference>